<protein>
    <submittedName>
        <fullName evidence="3">Uncharacterized protein</fullName>
    </submittedName>
</protein>
<evidence type="ECO:0000313" key="3">
    <source>
        <dbReference type="EMBL" id="UYC79561.1"/>
    </source>
</evidence>
<keyword evidence="2" id="KW-0472">Membrane</keyword>
<feature type="region of interest" description="Disordered" evidence="1">
    <location>
        <begin position="45"/>
        <end position="64"/>
    </location>
</feature>
<dbReference type="AlphaFoldDB" id="A0A9Q9P4Y5"/>
<evidence type="ECO:0000313" key="4">
    <source>
        <dbReference type="Proteomes" id="UP001062223"/>
    </source>
</evidence>
<keyword evidence="2" id="KW-0812">Transmembrane</keyword>
<evidence type="ECO:0000256" key="2">
    <source>
        <dbReference type="SAM" id="Phobius"/>
    </source>
</evidence>
<dbReference type="RefSeq" id="WP_209134639.1">
    <property type="nucleotide sequence ID" value="NZ_CP106879.1"/>
</dbReference>
<sequence>MTDVTTTTPRADPDAAADAFEGGWFRIDDDVEHLDDVVWRPAADSDAAAAVPGPSADIVGGEPREHVGSTLPLAQLPELDAARQRTVRKLWLGPITILVCLLVITALELSGLPWRTDLGRQLLIGLGAILPVDALCTAIWWRITRDPSGAVVRKMGGRRTRQQYDQQRAVLER</sequence>
<organism evidence="3 4">
    <name type="scientific">Curtobacterium poinsettiae</name>
    <dbReference type="NCBI Taxonomy" id="159612"/>
    <lineage>
        <taxon>Bacteria</taxon>
        <taxon>Bacillati</taxon>
        <taxon>Actinomycetota</taxon>
        <taxon>Actinomycetes</taxon>
        <taxon>Micrococcales</taxon>
        <taxon>Microbacteriaceae</taxon>
        <taxon>Curtobacterium</taxon>
    </lineage>
</organism>
<evidence type="ECO:0000256" key="1">
    <source>
        <dbReference type="SAM" id="MobiDB-lite"/>
    </source>
</evidence>
<dbReference type="Proteomes" id="UP001062223">
    <property type="component" value="Chromosome"/>
</dbReference>
<reference evidence="3" key="1">
    <citation type="submission" date="2022-09" db="EMBL/GenBank/DDBJ databases">
        <title>Taxonomy of Curtobacterium flaccumfaciens.</title>
        <authorList>
            <person name="Osdaghi E."/>
            <person name="Taghavi S.M."/>
            <person name="Hamidizade M."/>
            <person name="Abachi H."/>
            <person name="Fazliarab A."/>
            <person name="Baeyen S."/>
            <person name="Portier P."/>
            <person name="Van Vaerenbergh J."/>
            <person name="Jacques M.-A."/>
        </authorList>
    </citation>
    <scope>NUCLEOTIDE SEQUENCE</scope>
    <source>
        <strain evidence="3">AGQB46</strain>
    </source>
</reference>
<accession>A0A9Q9P4Y5</accession>
<dbReference type="EMBL" id="CP106879">
    <property type="protein sequence ID" value="UYC79561.1"/>
    <property type="molecule type" value="Genomic_DNA"/>
</dbReference>
<proteinExistence type="predicted"/>
<keyword evidence="2" id="KW-1133">Transmembrane helix</keyword>
<feature type="compositionally biased region" description="Low complexity" evidence="1">
    <location>
        <begin position="45"/>
        <end position="57"/>
    </location>
</feature>
<name>A0A9Q9P4Y5_9MICO</name>
<feature type="transmembrane region" description="Helical" evidence="2">
    <location>
        <begin position="90"/>
        <end position="110"/>
    </location>
</feature>
<gene>
    <name evidence="3" type="ORF">OE229_10400</name>
</gene>
<dbReference type="KEGG" id="cpoi:OE229_10400"/>
<feature type="transmembrane region" description="Helical" evidence="2">
    <location>
        <begin position="122"/>
        <end position="143"/>
    </location>
</feature>